<dbReference type="eggNOG" id="arCOG00333">
    <property type="taxonomic scope" value="Archaea"/>
</dbReference>
<evidence type="ECO:0000313" key="9">
    <source>
        <dbReference type="Proteomes" id="UP000002595"/>
    </source>
</evidence>
<evidence type="ECO:0000256" key="4">
    <source>
        <dbReference type="ARBA" id="ARBA00022982"/>
    </source>
</evidence>
<dbReference type="InterPro" id="IPR009051">
    <property type="entry name" value="Helical_ferredxn"/>
</dbReference>
<name>A1RVX7_PYRIL</name>
<keyword evidence="3" id="KW-0479">Metal-binding</keyword>
<dbReference type="PROSITE" id="PS51379">
    <property type="entry name" value="4FE4S_FER_2"/>
    <property type="match status" value="1"/>
</dbReference>
<dbReference type="Gene3D" id="1.10.1060.10">
    <property type="entry name" value="Alpha-helical ferredoxin"/>
    <property type="match status" value="1"/>
</dbReference>
<keyword evidence="9" id="KW-1185">Reference proteome</keyword>
<keyword evidence="1" id="KW-0813">Transport</keyword>
<dbReference type="GO" id="GO:0046872">
    <property type="term" value="F:metal ion binding"/>
    <property type="evidence" value="ECO:0007669"/>
    <property type="project" value="UniProtKB-KW"/>
</dbReference>
<dbReference type="GO" id="GO:0051539">
    <property type="term" value="F:4 iron, 4 sulfur cluster binding"/>
    <property type="evidence" value="ECO:0007669"/>
    <property type="project" value="UniProtKB-KW"/>
</dbReference>
<dbReference type="InterPro" id="IPR017896">
    <property type="entry name" value="4Fe4S_Fe-S-bd"/>
</dbReference>
<evidence type="ECO:0000259" key="7">
    <source>
        <dbReference type="PROSITE" id="PS51379"/>
    </source>
</evidence>
<dbReference type="HOGENOM" id="CLU_023081_6_1_2"/>
<evidence type="ECO:0000256" key="3">
    <source>
        <dbReference type="ARBA" id="ARBA00022723"/>
    </source>
</evidence>
<evidence type="ECO:0000256" key="5">
    <source>
        <dbReference type="ARBA" id="ARBA00023004"/>
    </source>
</evidence>
<dbReference type="SUPFAM" id="SSF46548">
    <property type="entry name" value="alpha-helical ferredoxin"/>
    <property type="match status" value="1"/>
</dbReference>
<dbReference type="STRING" id="384616.Pisl_1962"/>
<evidence type="ECO:0000256" key="1">
    <source>
        <dbReference type="ARBA" id="ARBA00022448"/>
    </source>
</evidence>
<dbReference type="AlphaFoldDB" id="A1RVX7"/>
<keyword evidence="5" id="KW-0408">Iron</keyword>
<sequence>MAFCANTARFRLYKSTRRITHMAYASLAARACVKCRNCVEICPSYIATRDIKYSPMGRLELLRKGASEEEKFKVFSLCTMCKRCAYFCPLGLDVAEVTRQVRDFLAARGMAQPYVAKVVENFLRRGNNIGMPAKVVAATLRVVVKKIESEKGETARLYLYDGEKFTDVSGAEVKPSGRYALLFPSSSDIFEFEDALKGYIYLLNRVGYDVVISLRLADTANYGYYLSGAHMYKIANMYLEEIKRVSPHITIFGECGHGWHIFTRLVAPKSPRPSAHIHQILHRALTRGELKIRRIETRGLVVYMDPCNYSRGAVPLIEEPRALLKAAVGQYVELWKNPRESLCCLGGGGLIAPEMLNTAVEYWKRAYGGIEFTTAVRPCATCKAQLKRVFNTMGIKAETTGVVELLYKAAD</sequence>
<evidence type="ECO:0000313" key="8">
    <source>
        <dbReference type="EMBL" id="ABL89109.1"/>
    </source>
</evidence>
<keyword evidence="2" id="KW-0004">4Fe-4S</keyword>
<organism evidence="8 9">
    <name type="scientific">Pyrobaculum islandicum (strain DSM 4184 / JCM 9189 / GEO3)</name>
    <dbReference type="NCBI Taxonomy" id="384616"/>
    <lineage>
        <taxon>Archaea</taxon>
        <taxon>Thermoproteota</taxon>
        <taxon>Thermoprotei</taxon>
        <taxon>Thermoproteales</taxon>
        <taxon>Thermoproteaceae</taxon>
        <taxon>Pyrobaculum</taxon>
    </lineage>
</organism>
<dbReference type="PANTHER" id="PTHR43551">
    <property type="entry name" value="FUMARATE REDUCTASE IRON-SULFUR SUBUNIT"/>
    <property type="match status" value="1"/>
</dbReference>
<gene>
    <name evidence="8" type="ordered locus">Pisl_1962</name>
</gene>
<keyword evidence="6" id="KW-0411">Iron-sulfur</keyword>
<keyword evidence="4" id="KW-0249">Electron transport</keyword>
<dbReference type="Proteomes" id="UP000002595">
    <property type="component" value="Chromosome"/>
</dbReference>
<dbReference type="KEGG" id="pis:Pisl_1962"/>
<proteinExistence type="predicted"/>
<feature type="domain" description="4Fe-4S ferredoxin-type" evidence="7">
    <location>
        <begin position="23"/>
        <end position="52"/>
    </location>
</feature>
<protein>
    <submittedName>
        <fullName evidence="8">4Fe-4S ferredoxin, iron-sulfur binding domain protein</fullName>
    </submittedName>
</protein>
<dbReference type="EMBL" id="CP000504">
    <property type="protein sequence ID" value="ABL89109.1"/>
    <property type="molecule type" value="Genomic_DNA"/>
</dbReference>
<dbReference type="GO" id="GO:0016491">
    <property type="term" value="F:oxidoreductase activity"/>
    <property type="evidence" value="ECO:0007669"/>
    <property type="project" value="UniProtKB-ARBA"/>
</dbReference>
<reference evidence="8" key="1">
    <citation type="submission" date="2006-12" db="EMBL/GenBank/DDBJ databases">
        <title>Complete sequence of Pyrobaculum islandicum DSM 4184.</title>
        <authorList>
            <person name="Copeland A."/>
            <person name="Lucas S."/>
            <person name="Lapidus A."/>
            <person name="Barry K."/>
            <person name="Detter J.C."/>
            <person name="Glavina del Rio T."/>
            <person name="Dalin E."/>
            <person name="Tice H."/>
            <person name="Pitluck S."/>
            <person name="Meincke L."/>
            <person name="Brettin T."/>
            <person name="Bruce D."/>
            <person name="Han C."/>
            <person name="Tapia R."/>
            <person name="Gilna P."/>
            <person name="Schmutz J."/>
            <person name="Larimer F."/>
            <person name="Land M."/>
            <person name="Hauser L."/>
            <person name="Kyrpides N."/>
            <person name="Mikhailova N."/>
            <person name="Cozen A.E."/>
            <person name="Fitz-Gibbon S.T."/>
            <person name="House C.H."/>
            <person name="Saltikov C."/>
            <person name="Lowe T."/>
            <person name="Richardson P."/>
        </authorList>
    </citation>
    <scope>NUCLEOTIDE SEQUENCE [LARGE SCALE GENOMIC DNA]</scope>
    <source>
        <strain evidence="8">DSM 4184</strain>
    </source>
</reference>
<evidence type="ECO:0000256" key="2">
    <source>
        <dbReference type="ARBA" id="ARBA00022485"/>
    </source>
</evidence>
<dbReference type="PROSITE" id="PS00198">
    <property type="entry name" value="4FE4S_FER_1"/>
    <property type="match status" value="2"/>
</dbReference>
<dbReference type="Pfam" id="PF13534">
    <property type="entry name" value="Fer4_17"/>
    <property type="match status" value="1"/>
</dbReference>
<accession>A1RVX7</accession>
<evidence type="ECO:0000256" key="6">
    <source>
        <dbReference type="ARBA" id="ARBA00023014"/>
    </source>
</evidence>
<dbReference type="InterPro" id="IPR017900">
    <property type="entry name" value="4Fe4S_Fe_S_CS"/>
</dbReference>
<dbReference type="PANTHER" id="PTHR43551:SF1">
    <property type="entry name" value="HETERODISULFIDE REDUCTASE"/>
    <property type="match status" value="1"/>
</dbReference>